<evidence type="ECO:0000313" key="6">
    <source>
        <dbReference type="EMBL" id="WVZ81886.1"/>
    </source>
</evidence>
<dbReference type="PROSITE" id="PS50888">
    <property type="entry name" value="BHLH"/>
    <property type="match status" value="1"/>
</dbReference>
<proteinExistence type="inferred from homology"/>
<dbReference type="Proteomes" id="UP001341281">
    <property type="component" value="Chromosome 06"/>
</dbReference>
<dbReference type="InterPro" id="IPR011598">
    <property type="entry name" value="bHLH_dom"/>
</dbReference>
<dbReference type="EMBL" id="CP144750">
    <property type="protein sequence ID" value="WVZ81886.1"/>
    <property type="molecule type" value="Genomic_DNA"/>
</dbReference>
<reference evidence="6 7" key="1">
    <citation type="submission" date="2024-02" db="EMBL/GenBank/DDBJ databases">
        <title>High-quality chromosome-scale genome assembly of Pensacola bahiagrass (Paspalum notatum Flugge var. saurae).</title>
        <authorList>
            <person name="Vega J.M."/>
            <person name="Podio M."/>
            <person name="Orjuela J."/>
            <person name="Siena L.A."/>
            <person name="Pessino S.C."/>
            <person name="Combes M.C."/>
            <person name="Mariac C."/>
            <person name="Albertini E."/>
            <person name="Pupilli F."/>
            <person name="Ortiz J.P.A."/>
            <person name="Leblanc O."/>
        </authorList>
    </citation>
    <scope>NUCLEOTIDE SEQUENCE [LARGE SCALE GENOMIC DNA]</scope>
    <source>
        <strain evidence="6">R1</strain>
        <tissue evidence="6">Leaf</tissue>
    </source>
</reference>
<comment type="similarity">
    <text evidence="1">Belongs to the bHLH protein family.</text>
</comment>
<keyword evidence="3" id="KW-0805">Transcription regulation</keyword>
<evidence type="ECO:0000256" key="3">
    <source>
        <dbReference type="ARBA" id="ARBA00023015"/>
    </source>
</evidence>
<keyword evidence="7" id="KW-1185">Reference proteome</keyword>
<feature type="domain" description="BHLH" evidence="5">
    <location>
        <begin position="1"/>
        <end position="54"/>
    </location>
</feature>
<dbReference type="Pfam" id="PF23174">
    <property type="entry name" value="bHLH_ILI"/>
    <property type="match status" value="1"/>
</dbReference>
<keyword evidence="2" id="KW-0341">Growth regulation</keyword>
<evidence type="ECO:0000256" key="2">
    <source>
        <dbReference type="ARBA" id="ARBA00022604"/>
    </source>
</evidence>
<organism evidence="6 7">
    <name type="scientific">Paspalum notatum var. saurae</name>
    <dbReference type="NCBI Taxonomy" id="547442"/>
    <lineage>
        <taxon>Eukaryota</taxon>
        <taxon>Viridiplantae</taxon>
        <taxon>Streptophyta</taxon>
        <taxon>Embryophyta</taxon>
        <taxon>Tracheophyta</taxon>
        <taxon>Spermatophyta</taxon>
        <taxon>Magnoliopsida</taxon>
        <taxon>Liliopsida</taxon>
        <taxon>Poales</taxon>
        <taxon>Poaceae</taxon>
        <taxon>PACMAD clade</taxon>
        <taxon>Panicoideae</taxon>
        <taxon>Andropogonodae</taxon>
        <taxon>Paspaleae</taxon>
        <taxon>Paspalinae</taxon>
        <taxon>Paspalum</taxon>
    </lineage>
</organism>
<dbReference type="GO" id="GO:0006355">
    <property type="term" value="P:regulation of DNA-templated transcription"/>
    <property type="evidence" value="ECO:0007669"/>
    <property type="project" value="InterPro"/>
</dbReference>
<protein>
    <recommendedName>
        <fullName evidence="5">BHLH domain-containing protein</fullName>
    </recommendedName>
</protein>
<gene>
    <name evidence="6" type="ORF">U9M48_029217</name>
</gene>
<evidence type="ECO:0000256" key="1">
    <source>
        <dbReference type="ARBA" id="ARBA00005510"/>
    </source>
</evidence>
<dbReference type="PANTHER" id="PTHR46446">
    <property type="entry name" value="TRANSCRIPTION FACTOR PRE"/>
    <property type="match status" value="1"/>
</dbReference>
<evidence type="ECO:0000259" key="5">
    <source>
        <dbReference type="PROSITE" id="PS50888"/>
    </source>
</evidence>
<keyword evidence="4" id="KW-0804">Transcription</keyword>
<dbReference type="AlphaFoldDB" id="A0AAQ3TY76"/>
<name>A0AAQ3TY76_PASNO</name>
<dbReference type="GO" id="GO:0046983">
    <property type="term" value="F:protein dimerization activity"/>
    <property type="evidence" value="ECO:0007669"/>
    <property type="project" value="InterPro"/>
</dbReference>
<dbReference type="Gene3D" id="4.10.280.10">
    <property type="entry name" value="Helix-loop-helix DNA-binding domain"/>
    <property type="match status" value="1"/>
</dbReference>
<evidence type="ECO:0000256" key="4">
    <source>
        <dbReference type="ARBA" id="ARBA00023163"/>
    </source>
</evidence>
<sequence>MSSRRSRATTVSEEEINELISRLQTLLPNAGRRGGNQASATKLLKETCNYIKSLHREVDDLSDRLSDLMATMDQNSPGAEIIRSLLR</sequence>
<dbReference type="InterPro" id="IPR044293">
    <property type="entry name" value="PRE"/>
</dbReference>
<dbReference type="PANTHER" id="PTHR46446:SF31">
    <property type="entry name" value="TRANSCRIPTION FACTOR ILI4"/>
    <property type="match status" value="1"/>
</dbReference>
<dbReference type="GO" id="GO:0040008">
    <property type="term" value="P:regulation of growth"/>
    <property type="evidence" value="ECO:0007669"/>
    <property type="project" value="InterPro"/>
</dbReference>
<dbReference type="InterPro" id="IPR036638">
    <property type="entry name" value="HLH_DNA-bd_sf"/>
</dbReference>
<accession>A0AAQ3TY76</accession>
<dbReference type="SUPFAM" id="SSF47459">
    <property type="entry name" value="HLH, helix-loop-helix DNA-binding domain"/>
    <property type="match status" value="1"/>
</dbReference>
<evidence type="ECO:0000313" key="7">
    <source>
        <dbReference type="Proteomes" id="UP001341281"/>
    </source>
</evidence>